<keyword evidence="7" id="KW-1185">Reference proteome</keyword>
<dbReference type="EC" id="5.6.2.3" evidence="1"/>
<comment type="cofactor">
    <cofactor evidence="1">
        <name>Mg(2+)</name>
        <dbReference type="ChEBI" id="CHEBI:18420"/>
    </cofactor>
</comment>
<reference evidence="5 7" key="2">
    <citation type="journal article" date="2021" name="Sci. Rep.">
        <title>The genome of the diatom Chaetoceros tenuissimus carries an ancient integrated fragment of an extant virus.</title>
        <authorList>
            <person name="Hongo Y."/>
            <person name="Kimura K."/>
            <person name="Takaki Y."/>
            <person name="Yoshida Y."/>
            <person name="Baba S."/>
            <person name="Kobayashi G."/>
            <person name="Nagasaki K."/>
            <person name="Hano T."/>
            <person name="Tomaru Y."/>
        </authorList>
    </citation>
    <scope>NUCLEOTIDE SEQUENCE [LARGE SCALE GENOMIC DNA]</scope>
    <source>
        <strain evidence="5 7">NIES-3715</strain>
    </source>
</reference>
<accession>A0AAD3CSR6</accession>
<reference evidence="5" key="1">
    <citation type="submission" date="2020-02" db="EMBL/GenBank/DDBJ databases">
        <authorList>
            <person name="Hongo Y."/>
            <person name="Kimura K."/>
            <person name="Takaki Y."/>
            <person name="Tomaru Y."/>
        </authorList>
    </citation>
    <scope>NUCLEOTIDE SEQUENCE</scope>
    <source>
        <strain evidence="5">NIES-3715</strain>
    </source>
</reference>
<feature type="domain" description="Helitron helicase-like" evidence="3">
    <location>
        <begin position="445"/>
        <end position="651"/>
    </location>
</feature>
<dbReference type="Proteomes" id="UP001054902">
    <property type="component" value="Unassembled WGS sequence"/>
</dbReference>
<evidence type="ECO:0000256" key="1">
    <source>
        <dbReference type="RuleBase" id="RU363044"/>
    </source>
</evidence>
<dbReference type="GO" id="GO:0043139">
    <property type="term" value="F:5'-3' DNA helicase activity"/>
    <property type="evidence" value="ECO:0007669"/>
    <property type="project" value="UniProtKB-EC"/>
</dbReference>
<dbReference type="InterPro" id="IPR025476">
    <property type="entry name" value="Helitron_helicase-like"/>
</dbReference>
<gene>
    <name evidence="5" type="ORF">CTEN210_07998</name>
    <name evidence="6" type="ORF">CTEN210_17057</name>
</gene>
<dbReference type="EMBL" id="BLLK01000045">
    <property type="protein sequence ID" value="GFH51522.1"/>
    <property type="molecule type" value="Genomic_DNA"/>
</dbReference>
<dbReference type="InterPro" id="IPR010285">
    <property type="entry name" value="DNA_helicase_pif1-like_DEAD"/>
</dbReference>
<comment type="catalytic activity">
    <reaction evidence="1">
        <text>ATP + H2O = ADP + phosphate + H(+)</text>
        <dbReference type="Rhea" id="RHEA:13065"/>
        <dbReference type="ChEBI" id="CHEBI:15377"/>
        <dbReference type="ChEBI" id="CHEBI:15378"/>
        <dbReference type="ChEBI" id="CHEBI:30616"/>
        <dbReference type="ChEBI" id="CHEBI:43474"/>
        <dbReference type="ChEBI" id="CHEBI:456216"/>
        <dbReference type="EC" id="5.6.2.3"/>
    </reaction>
</comment>
<protein>
    <recommendedName>
        <fullName evidence="1">ATP-dependent DNA helicase</fullName>
        <ecNumber evidence="1">5.6.2.3</ecNumber>
    </recommendedName>
</protein>
<keyword evidence="1" id="KW-0547">Nucleotide-binding</keyword>
<name>A0AAD3CSR6_9STRA</name>
<dbReference type="GO" id="GO:0005524">
    <property type="term" value="F:ATP binding"/>
    <property type="evidence" value="ECO:0007669"/>
    <property type="project" value="UniProtKB-KW"/>
</dbReference>
<dbReference type="InterPro" id="IPR027417">
    <property type="entry name" value="P-loop_NTPase"/>
</dbReference>
<dbReference type="Gene3D" id="3.40.50.300">
    <property type="entry name" value="P-loop containing nucleotide triphosphate hydrolases"/>
    <property type="match status" value="1"/>
</dbReference>
<dbReference type="GO" id="GO:0006281">
    <property type="term" value="P:DNA repair"/>
    <property type="evidence" value="ECO:0007669"/>
    <property type="project" value="UniProtKB-KW"/>
</dbReference>
<evidence type="ECO:0000259" key="3">
    <source>
        <dbReference type="Pfam" id="PF14214"/>
    </source>
</evidence>
<organism evidence="5 7">
    <name type="scientific">Chaetoceros tenuissimus</name>
    <dbReference type="NCBI Taxonomy" id="426638"/>
    <lineage>
        <taxon>Eukaryota</taxon>
        <taxon>Sar</taxon>
        <taxon>Stramenopiles</taxon>
        <taxon>Ochrophyta</taxon>
        <taxon>Bacillariophyta</taxon>
        <taxon>Coscinodiscophyceae</taxon>
        <taxon>Chaetocerotophycidae</taxon>
        <taxon>Chaetocerotales</taxon>
        <taxon>Chaetocerotaceae</taxon>
        <taxon>Chaetoceros</taxon>
    </lineage>
</organism>
<comment type="caution">
    <text evidence="5">The sequence shown here is derived from an EMBL/GenBank/DDBJ whole genome shotgun (WGS) entry which is preliminary data.</text>
</comment>
<proteinExistence type="inferred from homology"/>
<dbReference type="GO" id="GO:0000723">
    <property type="term" value="P:telomere maintenance"/>
    <property type="evidence" value="ECO:0007669"/>
    <property type="project" value="InterPro"/>
</dbReference>
<dbReference type="SUPFAM" id="SSF52540">
    <property type="entry name" value="P-loop containing nucleoside triphosphate hydrolases"/>
    <property type="match status" value="2"/>
</dbReference>
<feature type="domain" description="DNA helicase Pif1-like DEAD-box helicase" evidence="2">
    <location>
        <begin position="1198"/>
        <end position="1337"/>
    </location>
</feature>
<evidence type="ECO:0000259" key="2">
    <source>
        <dbReference type="Pfam" id="PF05970"/>
    </source>
</evidence>
<keyword evidence="1" id="KW-0347">Helicase</keyword>
<dbReference type="Pfam" id="PF20209">
    <property type="entry name" value="DUF6570"/>
    <property type="match status" value="1"/>
</dbReference>
<evidence type="ECO:0000313" key="6">
    <source>
        <dbReference type="EMBL" id="GFH60581.1"/>
    </source>
</evidence>
<dbReference type="EMBL" id="BLLK01000069">
    <property type="protein sequence ID" value="GFH60581.1"/>
    <property type="molecule type" value="Genomic_DNA"/>
</dbReference>
<keyword evidence="1" id="KW-0227">DNA damage</keyword>
<keyword evidence="1" id="KW-0233">DNA recombination</keyword>
<dbReference type="Pfam" id="PF14214">
    <property type="entry name" value="Helitron_like_N"/>
    <property type="match status" value="1"/>
</dbReference>
<dbReference type="PANTHER" id="PTHR47642:SF6">
    <property type="entry name" value="ATP-DEPENDENT DNA HELICASE"/>
    <property type="match status" value="1"/>
</dbReference>
<feature type="domain" description="DUF6570" evidence="4">
    <location>
        <begin position="192"/>
        <end position="312"/>
    </location>
</feature>
<dbReference type="GO" id="GO:0006310">
    <property type="term" value="P:DNA recombination"/>
    <property type="evidence" value="ECO:0007669"/>
    <property type="project" value="UniProtKB-KW"/>
</dbReference>
<keyword evidence="1" id="KW-0067">ATP-binding</keyword>
<comment type="similarity">
    <text evidence="1">Belongs to the helicase family.</text>
</comment>
<dbReference type="PANTHER" id="PTHR47642">
    <property type="entry name" value="ATP-DEPENDENT DNA HELICASE"/>
    <property type="match status" value="1"/>
</dbReference>
<keyword evidence="1" id="KW-0234">DNA repair</keyword>
<dbReference type="Pfam" id="PF05970">
    <property type="entry name" value="PIF1"/>
    <property type="match status" value="1"/>
</dbReference>
<dbReference type="GO" id="GO:0016787">
    <property type="term" value="F:hydrolase activity"/>
    <property type="evidence" value="ECO:0007669"/>
    <property type="project" value="UniProtKB-KW"/>
</dbReference>
<evidence type="ECO:0000313" key="7">
    <source>
        <dbReference type="Proteomes" id="UP001054902"/>
    </source>
</evidence>
<evidence type="ECO:0000313" key="5">
    <source>
        <dbReference type="EMBL" id="GFH51522.1"/>
    </source>
</evidence>
<dbReference type="InterPro" id="IPR051055">
    <property type="entry name" value="PIF1_helicase"/>
</dbReference>
<dbReference type="InterPro" id="IPR046700">
    <property type="entry name" value="DUF6570"/>
</dbReference>
<keyword evidence="1" id="KW-0378">Hydrolase</keyword>
<evidence type="ECO:0000259" key="4">
    <source>
        <dbReference type="Pfam" id="PF20209"/>
    </source>
</evidence>
<sequence length="1759" mass="203715">MRLLQESKQSKEWRNQCATTSHQFIALESVNYNARPALKRLWESRYRSDEVFYEEVLNMFLDFASFGVRKYFDNIHEDPFFAMSVHDCKKRGKIMKEELKQFKNKDPFVDISKETRKLFCSSNKKQQDEIYETILFEAKNMALSVGICKVCNSKFTFERQHVWSRCPKKCMDCKEQNLSTEDIDHCFPLWYKNKVAQYELPDELKDLTLTEKLLIQLESFLIPCVHMGKGKFGLCAHSVFFARDNSDLCTNLPRLKLDVIDVKRLIVDRENAEEYTYKCFKVRRKKVLEALRWLKKYNVHYKDINIVEDNLNWMQDKEEELFTDFEENIVLTEKYNTGTVAKEQTSNPNATETVEMCGIAADRSDHLFSQEARETMNVLKTAVENAKEKGRECSETILWPQTSDVATDEFNGNFLFAKAYPWLFPGGVGDLSKEIQGDRTKAIAWTKLLLQWKDGRFQKDPCFTFHALNYIQRHLNNGSSISLYHSMFSNNTTVEKIKEEIENGNFFTVGRIQNFASQRIRGCDGWWRARKHELDSWIAHHLQKGHGPPTLFMTFSCAEYWWKDLRHYLISIIEDTTDSHYVDILLNGTEEEQMKAQSYLVDEYTASVQVFFQHRLNNWLETIGRKVFNIKHYFLRFEFAKGRGQIHAHMVAITSDVSLLTEFHDKYVSKSNAQLGADALAEYARNVLSLTEEFTEFEETEINAKPHPLGSLYSESSNHQHDLCLLCKKVHMHDCTDYCLSCISKKDNVGRVCRMNAGQETIPGDPKSTPGFELREHDEIEKNYEKGIHVLKLKRNHNRLKQTSTTMLNSWRANCDVSIIVYATDPVNIVPSDIAQISGYIMSYCTKGNLSYQEERSSIASIITRFDYEYFRSEKSNLVAMTRKALNSLLTSRVVSKPEACVELLDLDLYWCTESAKYINLTGLKYLLKDDTKSKHDPIQMYKHRPADCHSLSFVEYMAILENTKKIQNRDKNVLRQLDNKCKDRFIHPVGFNCAPCFPPNLHYAITTLVLHKPWHDKKRLDFERDRTICAKHEFNEFLTSENCPQSVKLQFCIAKANFEMKMFKRKLDGKGHSNVDLDELNEDQSDFYNLVSNSRLFRFDFDGFYKGEDGYDFQKLHYDFDSNLESGKTWLKETKDEWDTAELLQKNIHINSKTQRPYSIEDTFNNEAQEEIVFAVLSKLKEWIEFPDNDASTFEPLVLTIRGAGGTGKSFLIRVLVNAIERMFDVKVTATSAPTGCAAYNIDGKTIHSLLGIDPYDSTKELSPKQKDRVHALLHSMIMLIIDERSMMSLDLLNAVDRNCSTFAHGTGNKNSYFGGIPIVLMFGDDYQLPPVAAQGAFDFFDKKGYKNDQLKGTNLQGMQVLNFCVQQVKSLTQIQRIEDGEDLLRDVTTALRTTNGLTQEQARQICQYNLDNPNISEERQNEIKEKALFVFTTKEEVARHNESELRKIVNKDNPLMEFTFDLLPTERSTKSHGIKKHFQLKTLIEARVALCRGARVSLNRNVWQRKGLFNGAIGTVIDIRFDMGQNPLNGDLPVYIVIDFEDYIGPAWDKDNPKYVPIPVAIQYEDSKIATYGCCMIQYYPLDVAFARTLHKVQGLNVGGNNPIRLMTFHPGSTTFEGNNPGLAYTGISRATSLGRGNVNLSALYFCCETQQSLYERLRDVVHKRKRVTKSKSNKRQKILSQASDSSEVFHEPELSVETYEKVKRRNMWTQYLDKRETKTHLKISELEKQDVLGWYHNFKTMTYEDLQTVINFHKHS</sequence>